<organism evidence="3 4">
    <name type="scientific">Glycomyces buryatensis</name>
    <dbReference type="NCBI Taxonomy" id="2570927"/>
    <lineage>
        <taxon>Bacteria</taxon>
        <taxon>Bacillati</taxon>
        <taxon>Actinomycetota</taxon>
        <taxon>Actinomycetes</taxon>
        <taxon>Glycomycetales</taxon>
        <taxon>Glycomycetaceae</taxon>
        <taxon>Glycomyces</taxon>
    </lineage>
</organism>
<dbReference type="GO" id="GO:0005829">
    <property type="term" value="C:cytosol"/>
    <property type="evidence" value="ECO:0007669"/>
    <property type="project" value="TreeGrafter"/>
</dbReference>
<evidence type="ECO:0000313" key="3">
    <source>
        <dbReference type="EMBL" id="THV37612.1"/>
    </source>
</evidence>
<dbReference type="EMBL" id="STGY01000069">
    <property type="protein sequence ID" value="THV37612.1"/>
    <property type="molecule type" value="Genomic_DNA"/>
</dbReference>
<sequence length="552" mass="58695">MRTEIQLGTLHLSEQERARASEWSIGCDWNAAVPRSVGALVAAKAAADPDAIAVDCVGGVLSYRRLWERTGAFIESLSDRGVGPGHTVAVTGGRSADLIAVFLAVEAIGAVYLPVPADWPVQRMRTVLERGAAVVVDTDARPEGATPERTRAEEAAVAAGLGILQASAVGASAAADRPLSPREVPVDEVRYCIYTSGTTGTPKGALVEQRGMMNHLWAKVIELGLTESDTVAFTAPIGFDISIWQMLAPLAVGGSIAVVGDADVAFPRRLDHRLTTAGATVVELVPTMIEWLVSESAKRNTPVLATARWLISTGEELTAGLTGRVLASMPELGLMNAYGPTECSDDVTHHAVTEQDANLPRVYVGRPVMGSRLYLLHFNEDEHGWTAAAPGTVGELFVGGVVVGRGYALAPSTTARAFFTDVFDEQSPTRRLYRTGDLARFDGETVLYLGRVDRQVKLSGVRIELVEVEAAIDSHPGVEQCAALVGSHGGKPALVIYYTSAAGVPPHDLQQHASETLPPSMVPKSFRIVSSMPTTPNGKIDHRQLAEFEGTI</sequence>
<dbReference type="AlphaFoldDB" id="A0A4S8Q4S5"/>
<dbReference type="Pfam" id="PF00501">
    <property type="entry name" value="AMP-binding"/>
    <property type="match status" value="1"/>
</dbReference>
<feature type="domain" description="AMP-binding enzyme C-terminal" evidence="2">
    <location>
        <begin position="467"/>
        <end position="539"/>
    </location>
</feature>
<reference evidence="3 4" key="2">
    <citation type="submission" date="2019-05" db="EMBL/GenBank/DDBJ databases">
        <title>Glycomyces buryatensis sp. nov.</title>
        <authorList>
            <person name="Nikitina E."/>
        </authorList>
    </citation>
    <scope>NUCLEOTIDE SEQUENCE [LARGE SCALE GENOMIC DNA]</scope>
    <source>
        <strain evidence="3 4">18</strain>
    </source>
</reference>
<dbReference type="PANTHER" id="PTHR45527">
    <property type="entry name" value="NONRIBOSOMAL PEPTIDE SYNTHETASE"/>
    <property type="match status" value="1"/>
</dbReference>
<dbReference type="InterPro" id="IPR042099">
    <property type="entry name" value="ANL_N_sf"/>
</dbReference>
<keyword evidence="4" id="KW-1185">Reference proteome</keyword>
<gene>
    <name evidence="3" type="ORF">FAB82_20250</name>
</gene>
<dbReference type="InterPro" id="IPR000873">
    <property type="entry name" value="AMP-dep_synth/lig_dom"/>
</dbReference>
<dbReference type="InterPro" id="IPR025110">
    <property type="entry name" value="AMP-bd_C"/>
</dbReference>
<comment type="caution">
    <text evidence="3">The sequence shown here is derived from an EMBL/GenBank/DDBJ whole genome shotgun (WGS) entry which is preliminary data.</text>
</comment>
<dbReference type="GO" id="GO:0031177">
    <property type="term" value="F:phosphopantetheine binding"/>
    <property type="evidence" value="ECO:0007669"/>
    <property type="project" value="TreeGrafter"/>
</dbReference>
<dbReference type="OrthoDB" id="4477213at2"/>
<feature type="domain" description="AMP-dependent synthetase/ligase" evidence="1">
    <location>
        <begin position="43"/>
        <end position="407"/>
    </location>
</feature>
<evidence type="ECO:0000259" key="1">
    <source>
        <dbReference type="Pfam" id="PF00501"/>
    </source>
</evidence>
<dbReference type="Pfam" id="PF13193">
    <property type="entry name" value="AMP-binding_C"/>
    <property type="match status" value="1"/>
</dbReference>
<dbReference type="GO" id="GO:0043041">
    <property type="term" value="P:amino acid activation for nonribosomal peptide biosynthetic process"/>
    <property type="evidence" value="ECO:0007669"/>
    <property type="project" value="TreeGrafter"/>
</dbReference>
<dbReference type="Proteomes" id="UP000308760">
    <property type="component" value="Unassembled WGS sequence"/>
</dbReference>
<proteinExistence type="predicted"/>
<dbReference type="RefSeq" id="WP_136536372.1">
    <property type="nucleotide sequence ID" value="NZ_STGY01000069.1"/>
</dbReference>
<accession>A0A4S8Q4S5</accession>
<evidence type="ECO:0000259" key="2">
    <source>
        <dbReference type="Pfam" id="PF13193"/>
    </source>
</evidence>
<dbReference type="PANTHER" id="PTHR45527:SF1">
    <property type="entry name" value="FATTY ACID SYNTHASE"/>
    <property type="match status" value="1"/>
</dbReference>
<dbReference type="GO" id="GO:0044550">
    <property type="term" value="P:secondary metabolite biosynthetic process"/>
    <property type="evidence" value="ECO:0007669"/>
    <property type="project" value="TreeGrafter"/>
</dbReference>
<dbReference type="Gene3D" id="3.30.300.30">
    <property type="match status" value="1"/>
</dbReference>
<dbReference type="SUPFAM" id="SSF56801">
    <property type="entry name" value="Acetyl-CoA synthetase-like"/>
    <property type="match status" value="1"/>
</dbReference>
<name>A0A4S8Q4S5_9ACTN</name>
<dbReference type="InterPro" id="IPR045851">
    <property type="entry name" value="AMP-bd_C_sf"/>
</dbReference>
<reference evidence="4" key="1">
    <citation type="submission" date="2019-04" db="EMBL/GenBank/DDBJ databases">
        <title>Nocardioides xinjiangensis sp. nov.</title>
        <authorList>
            <person name="Liu S."/>
        </authorList>
    </citation>
    <scope>NUCLEOTIDE SEQUENCE [LARGE SCALE GENOMIC DNA]</scope>
    <source>
        <strain evidence="4">18</strain>
    </source>
</reference>
<dbReference type="Gene3D" id="3.40.50.12780">
    <property type="entry name" value="N-terminal domain of ligase-like"/>
    <property type="match status" value="1"/>
</dbReference>
<protein>
    <submittedName>
        <fullName evidence="3">Amino acid adenylation domain-containing protein</fullName>
    </submittedName>
</protein>
<evidence type="ECO:0000313" key="4">
    <source>
        <dbReference type="Proteomes" id="UP000308760"/>
    </source>
</evidence>